<reference evidence="2" key="1">
    <citation type="journal article" date="2011" name="Genome Res.">
        <title>Phylogeny-wide analysis of social amoeba genomes highlights ancient origins for complex intercellular communication.</title>
        <authorList>
            <person name="Heidel A.J."/>
            <person name="Lawal H.M."/>
            <person name="Felder M."/>
            <person name="Schilde C."/>
            <person name="Helps N.R."/>
            <person name="Tunggal B."/>
            <person name="Rivero F."/>
            <person name="John U."/>
            <person name="Schleicher M."/>
            <person name="Eichinger L."/>
            <person name="Platzer M."/>
            <person name="Noegel A.A."/>
            <person name="Schaap P."/>
            <person name="Gloeckner G."/>
        </authorList>
    </citation>
    <scope>NUCLEOTIDE SEQUENCE [LARGE SCALE GENOMIC DNA]</scope>
    <source>
        <strain evidence="2">SH3</strain>
    </source>
</reference>
<protein>
    <recommendedName>
        <fullName evidence="3">EGF-like domain-containing protein</fullName>
    </recommendedName>
</protein>
<dbReference type="AlphaFoldDB" id="F4QBB1"/>
<dbReference type="RefSeq" id="XP_004351399.1">
    <property type="nucleotide sequence ID" value="XM_004351347.1"/>
</dbReference>
<dbReference type="GeneID" id="14866883"/>
<evidence type="ECO:0000313" key="1">
    <source>
        <dbReference type="EMBL" id="EGG14883.1"/>
    </source>
</evidence>
<dbReference type="KEGG" id="dfa:DFA_10756"/>
<proteinExistence type="predicted"/>
<sequence>MTNMPSLKTLNLQDDKTITSYPPTLSFPNITTITLTDLPLKISWQTDGIYFKSNSNSSGQKDKCIQDTKNCYGNGQCVDNNGVCGDQGYDPADNCRTKFAPIKPNINNTSPTASFDMDGIDFELEMVSIQELDLEQAVLKEIATLEWTSTIIEKTTTLTNVYYQLDTTTSLINSPPLVTANISFSTIARSIAFGLQQLTINPNSIKLAVNISSWTFESNLSYLRVVFKTKINNKQSYTFDCEEHSIDALSFD</sequence>
<dbReference type="EMBL" id="GL883027">
    <property type="protein sequence ID" value="EGG14883.1"/>
    <property type="molecule type" value="Genomic_DNA"/>
</dbReference>
<dbReference type="PANTHER" id="PTHR31378">
    <property type="entry name" value="EGF-LIKE DOMAIN-CONTAINING PROTEIN-RELATED-RELATED"/>
    <property type="match status" value="1"/>
</dbReference>
<dbReference type="Proteomes" id="UP000007797">
    <property type="component" value="Unassembled WGS sequence"/>
</dbReference>
<dbReference type="OrthoDB" id="527990at2759"/>
<evidence type="ECO:0008006" key="3">
    <source>
        <dbReference type="Google" id="ProtNLM"/>
    </source>
</evidence>
<keyword evidence="2" id="KW-1185">Reference proteome</keyword>
<name>F4QBB1_CACFS</name>
<gene>
    <name evidence="1" type="ORF">DFA_10756</name>
</gene>
<evidence type="ECO:0000313" key="2">
    <source>
        <dbReference type="Proteomes" id="UP000007797"/>
    </source>
</evidence>
<organism evidence="1 2">
    <name type="scientific">Cavenderia fasciculata</name>
    <name type="common">Slime mold</name>
    <name type="synonym">Dictyostelium fasciculatum</name>
    <dbReference type="NCBI Taxonomy" id="261658"/>
    <lineage>
        <taxon>Eukaryota</taxon>
        <taxon>Amoebozoa</taxon>
        <taxon>Evosea</taxon>
        <taxon>Eumycetozoa</taxon>
        <taxon>Dictyostelia</taxon>
        <taxon>Acytosteliales</taxon>
        <taxon>Cavenderiaceae</taxon>
        <taxon>Cavenderia</taxon>
    </lineage>
</organism>
<accession>F4QBB1</accession>